<gene>
    <name evidence="3" type="ORF">KC909_00265</name>
</gene>
<dbReference type="SUPFAM" id="SSF51735">
    <property type="entry name" value="NAD(P)-binding Rossmann-fold domains"/>
    <property type="match status" value="1"/>
</dbReference>
<protein>
    <submittedName>
        <fullName evidence="3">SDR family NAD(P)-dependent oxidoreductase</fullName>
    </submittedName>
</protein>
<dbReference type="AlphaFoldDB" id="A0A955L530"/>
<comment type="similarity">
    <text evidence="1">Belongs to the polysaccharide synthase family.</text>
</comment>
<proteinExistence type="inferred from homology"/>
<dbReference type="InterPro" id="IPR003869">
    <property type="entry name" value="Polysac_CapD-like"/>
</dbReference>
<reference evidence="3" key="1">
    <citation type="submission" date="2020-04" db="EMBL/GenBank/DDBJ databases">
        <authorList>
            <person name="Zhang T."/>
        </authorList>
    </citation>
    <scope>NUCLEOTIDE SEQUENCE</scope>
    <source>
        <strain evidence="3">HKST-UBA14</strain>
    </source>
</reference>
<dbReference type="Pfam" id="PF02719">
    <property type="entry name" value="Polysacc_synt_2"/>
    <property type="match status" value="1"/>
</dbReference>
<evidence type="ECO:0000259" key="2">
    <source>
        <dbReference type="Pfam" id="PF02719"/>
    </source>
</evidence>
<feature type="domain" description="Polysaccharide biosynthesis protein CapD-like" evidence="2">
    <location>
        <begin position="12"/>
        <end position="289"/>
    </location>
</feature>
<reference evidence="3" key="2">
    <citation type="journal article" date="2021" name="Microbiome">
        <title>Successional dynamics and alternative stable states in a saline activated sludge microbial community over 9 years.</title>
        <authorList>
            <person name="Wang Y."/>
            <person name="Ye J."/>
            <person name="Ju F."/>
            <person name="Liu L."/>
            <person name="Boyd J.A."/>
            <person name="Deng Y."/>
            <person name="Parks D.H."/>
            <person name="Jiang X."/>
            <person name="Yin X."/>
            <person name="Woodcroft B.J."/>
            <person name="Tyson G.W."/>
            <person name="Hugenholtz P."/>
            <person name="Polz M.F."/>
            <person name="Zhang T."/>
        </authorList>
    </citation>
    <scope>NUCLEOTIDE SEQUENCE</scope>
    <source>
        <strain evidence="3">HKST-UBA14</strain>
    </source>
</reference>
<evidence type="ECO:0000313" key="4">
    <source>
        <dbReference type="Proteomes" id="UP000783287"/>
    </source>
</evidence>
<dbReference type="EMBL" id="JAGQLK010000003">
    <property type="protein sequence ID" value="MCA9382778.1"/>
    <property type="molecule type" value="Genomic_DNA"/>
</dbReference>
<evidence type="ECO:0000313" key="3">
    <source>
        <dbReference type="EMBL" id="MCA9382778.1"/>
    </source>
</evidence>
<name>A0A955L530_9BACT</name>
<dbReference type="Gene3D" id="3.40.50.720">
    <property type="entry name" value="NAD(P)-binding Rossmann-like Domain"/>
    <property type="match status" value="1"/>
</dbReference>
<dbReference type="Proteomes" id="UP000783287">
    <property type="component" value="Unassembled WGS sequence"/>
</dbReference>
<dbReference type="PANTHER" id="PTHR43318">
    <property type="entry name" value="UDP-N-ACETYLGLUCOSAMINE 4,6-DEHYDRATASE"/>
    <property type="match status" value="1"/>
</dbReference>
<accession>A0A955L530</accession>
<dbReference type="InterPro" id="IPR036291">
    <property type="entry name" value="NAD(P)-bd_dom_sf"/>
</dbReference>
<dbReference type="InterPro" id="IPR051203">
    <property type="entry name" value="Polysaccharide_Synthase-Rel"/>
</dbReference>
<comment type="caution">
    <text evidence="3">The sequence shown here is derived from an EMBL/GenBank/DDBJ whole genome shotgun (WGS) entry which is preliminary data.</text>
</comment>
<organism evidence="3 4">
    <name type="scientific">Candidatus Dojkabacteria bacterium</name>
    <dbReference type="NCBI Taxonomy" id="2099670"/>
    <lineage>
        <taxon>Bacteria</taxon>
        <taxon>Candidatus Dojkabacteria</taxon>
    </lineage>
</organism>
<dbReference type="PANTHER" id="PTHR43318:SF2">
    <property type="entry name" value="UDP-N-ACETYLGLUCOSAMINE 4,6-DEHYDRATASE (INVERTING)"/>
    <property type="match status" value="1"/>
</dbReference>
<sequence>MINNSFFTDKTILVPGGTGSIGSAVVNYLIKTKAKSIIVFSRDEYKQHKLKYQYPKEKRIKYVIGDIRDFDSINDIASGVDMMFHCAALKHVPIGEEMPEEFIKTNILGSINVKRAAIKNNIPLVVSISSDKAVYPANLMGLTKAVQEKVMTTHDVLGRGTKNKFINVRFGNVIGTHGSLFPILHQQISKDIPLTLTDPRMNRFFMSPEEAVELILWSAQNAKNGDTVVRKMRSVFIKDLMEVMIKMLGKPKSYPIEEVGIRVGEKFDEELITDTEIYRLREKDDYYMVGPYSNQSLEVNTMPSPKKKYDLKEFSSSHEKNLMKPKEIEKIVKYYLDKHLDNQTNWI</sequence>
<evidence type="ECO:0000256" key="1">
    <source>
        <dbReference type="ARBA" id="ARBA00007430"/>
    </source>
</evidence>